<keyword evidence="3" id="KW-0732">Signal</keyword>
<accession>A0A936ZMK0</accession>
<protein>
    <recommendedName>
        <fullName evidence="6">EfeO-type cupredoxin-like domain-containing protein</fullName>
    </recommendedName>
</protein>
<keyword evidence="5" id="KW-1185">Reference proteome</keyword>
<evidence type="ECO:0000313" key="4">
    <source>
        <dbReference type="EMBL" id="MBL0420436.1"/>
    </source>
</evidence>
<evidence type="ECO:0008006" key="6">
    <source>
        <dbReference type="Google" id="ProtNLM"/>
    </source>
</evidence>
<evidence type="ECO:0000313" key="5">
    <source>
        <dbReference type="Proteomes" id="UP000613011"/>
    </source>
</evidence>
<comment type="subcellular location">
    <subcellularLocation>
        <location evidence="1">Periplasm</location>
    </subcellularLocation>
</comment>
<organism evidence="4 5">
    <name type="scientific">Ramlibacter aurantiacus</name>
    <dbReference type="NCBI Taxonomy" id="2801330"/>
    <lineage>
        <taxon>Bacteria</taxon>
        <taxon>Pseudomonadati</taxon>
        <taxon>Pseudomonadota</taxon>
        <taxon>Betaproteobacteria</taxon>
        <taxon>Burkholderiales</taxon>
        <taxon>Comamonadaceae</taxon>
        <taxon>Ramlibacter</taxon>
    </lineage>
</organism>
<feature type="signal peptide" evidence="3">
    <location>
        <begin position="1"/>
        <end position="17"/>
    </location>
</feature>
<dbReference type="EMBL" id="JAEQNA010000002">
    <property type="protein sequence ID" value="MBL0420436.1"/>
    <property type="molecule type" value="Genomic_DNA"/>
</dbReference>
<feature type="chain" id="PRO_5036876429" description="EfeO-type cupredoxin-like domain-containing protein" evidence="3">
    <location>
        <begin position="18"/>
        <end position="127"/>
    </location>
</feature>
<evidence type="ECO:0000256" key="3">
    <source>
        <dbReference type="SAM" id="SignalP"/>
    </source>
</evidence>
<proteinExistence type="predicted"/>
<dbReference type="AlphaFoldDB" id="A0A936ZMK0"/>
<comment type="caution">
    <text evidence="4">The sequence shown here is derived from an EMBL/GenBank/DDBJ whole genome shotgun (WGS) entry which is preliminary data.</text>
</comment>
<reference evidence="4" key="1">
    <citation type="submission" date="2021-01" db="EMBL/GenBank/DDBJ databases">
        <title>Ramlibacter sp. strain AW1 16S ribosomal RNA gene Genome sequencing and assembly.</title>
        <authorList>
            <person name="Kang M."/>
        </authorList>
    </citation>
    <scope>NUCLEOTIDE SEQUENCE</scope>
    <source>
        <strain evidence="4">AW1</strain>
    </source>
</reference>
<dbReference type="Gene3D" id="2.60.40.420">
    <property type="entry name" value="Cupredoxins - blue copper proteins"/>
    <property type="match status" value="1"/>
</dbReference>
<feature type="region of interest" description="Disordered" evidence="2">
    <location>
        <begin position="84"/>
        <end position="127"/>
    </location>
</feature>
<sequence length="127" mass="13820">MKHLLFLPLALLAAAQAQEIGTEAWYAVPDARGVQLVHVECGPDYMDPREIVVEPGTPVELSVRATGEADFDAGLVPKVRVGPQPRRLAFTPPGRGRHVLQCSTPGEAKANPRRRGVLHVGHPHREN</sequence>
<dbReference type="Proteomes" id="UP000613011">
    <property type="component" value="Unassembled WGS sequence"/>
</dbReference>
<evidence type="ECO:0000256" key="1">
    <source>
        <dbReference type="ARBA" id="ARBA00004418"/>
    </source>
</evidence>
<name>A0A936ZMK0_9BURK</name>
<dbReference type="GO" id="GO:0042597">
    <property type="term" value="C:periplasmic space"/>
    <property type="evidence" value="ECO:0007669"/>
    <property type="project" value="UniProtKB-SubCell"/>
</dbReference>
<dbReference type="RefSeq" id="WP_201683514.1">
    <property type="nucleotide sequence ID" value="NZ_JAEQNA010000002.1"/>
</dbReference>
<gene>
    <name evidence="4" type="ORF">JI739_08790</name>
</gene>
<dbReference type="InterPro" id="IPR008972">
    <property type="entry name" value="Cupredoxin"/>
</dbReference>
<evidence type="ECO:0000256" key="2">
    <source>
        <dbReference type="SAM" id="MobiDB-lite"/>
    </source>
</evidence>